<feature type="region of interest" description="Disordered" evidence="10">
    <location>
        <begin position="1"/>
        <end position="42"/>
    </location>
</feature>
<reference evidence="12" key="1">
    <citation type="submission" date="2022-07" db="EMBL/GenBank/DDBJ databases">
        <title>Genome analysis of Parmales, a sister group of diatoms, reveals the evolutionary specialization of diatoms from phago-mixotrophs to photoautotrophs.</title>
        <authorList>
            <person name="Ban H."/>
            <person name="Sato S."/>
            <person name="Yoshikawa S."/>
            <person name="Kazumasa Y."/>
            <person name="Nakamura Y."/>
            <person name="Ichinomiya M."/>
            <person name="Saitoh K."/>
            <person name="Sato N."/>
            <person name="Blanc-Mathieu R."/>
            <person name="Endo H."/>
            <person name="Kuwata A."/>
            <person name="Ogata H."/>
        </authorList>
    </citation>
    <scope>NUCLEOTIDE SEQUENCE</scope>
</reference>
<evidence type="ECO:0000256" key="6">
    <source>
        <dbReference type="ARBA" id="ARBA00023054"/>
    </source>
</evidence>
<organism evidence="12 13">
    <name type="scientific">Triparma retinervis</name>
    <dbReference type="NCBI Taxonomy" id="2557542"/>
    <lineage>
        <taxon>Eukaryota</taxon>
        <taxon>Sar</taxon>
        <taxon>Stramenopiles</taxon>
        <taxon>Ochrophyta</taxon>
        <taxon>Bolidophyceae</taxon>
        <taxon>Parmales</taxon>
        <taxon>Triparmaceae</taxon>
        <taxon>Triparma</taxon>
    </lineage>
</organism>
<dbReference type="AlphaFoldDB" id="A0A9W7AKM3"/>
<feature type="region of interest" description="Disordered" evidence="10">
    <location>
        <begin position="196"/>
        <end position="225"/>
    </location>
</feature>
<dbReference type="InterPro" id="IPR023379">
    <property type="entry name" value="BART_dom"/>
</dbReference>
<dbReference type="InterPro" id="IPR038888">
    <property type="entry name" value="CFAP36"/>
</dbReference>
<comment type="subcellular location">
    <subcellularLocation>
        <location evidence="1">Cell projection</location>
        <location evidence="1">Cilium</location>
    </subcellularLocation>
    <subcellularLocation>
        <location evidence="2">Cytoplasm</location>
    </subcellularLocation>
</comment>
<comment type="similarity">
    <text evidence="3">Belongs to the CFAP36 family.</text>
</comment>
<keyword evidence="5" id="KW-0963">Cytoplasm</keyword>
<name>A0A9W7AKM3_9STRA</name>
<dbReference type="PANTHER" id="PTHR21532:SF0">
    <property type="entry name" value="CILIA- AND FLAGELLA-ASSOCIATED PROTEIN 36"/>
    <property type="match status" value="1"/>
</dbReference>
<gene>
    <name evidence="12" type="ORF">TrRE_jg7268</name>
</gene>
<evidence type="ECO:0000313" key="12">
    <source>
        <dbReference type="EMBL" id="GMH70853.1"/>
    </source>
</evidence>
<protein>
    <recommendedName>
        <fullName evidence="4">Cilia- and flagella-associated protein 36</fullName>
    </recommendedName>
    <alternativeName>
        <fullName evidence="9">Coiled-coil domain-containing protein 104</fullName>
    </alternativeName>
</protein>
<evidence type="ECO:0000256" key="3">
    <source>
        <dbReference type="ARBA" id="ARBA00007460"/>
    </source>
</evidence>
<dbReference type="InterPro" id="IPR042541">
    <property type="entry name" value="BART_sf"/>
</dbReference>
<evidence type="ECO:0000256" key="7">
    <source>
        <dbReference type="ARBA" id="ARBA00023069"/>
    </source>
</evidence>
<keyword evidence="8" id="KW-0966">Cell projection</keyword>
<dbReference type="GO" id="GO:0097546">
    <property type="term" value="C:ciliary base"/>
    <property type="evidence" value="ECO:0007669"/>
    <property type="project" value="TreeGrafter"/>
</dbReference>
<evidence type="ECO:0000256" key="8">
    <source>
        <dbReference type="ARBA" id="ARBA00023273"/>
    </source>
</evidence>
<evidence type="ECO:0000256" key="9">
    <source>
        <dbReference type="ARBA" id="ARBA00031593"/>
    </source>
</evidence>
<evidence type="ECO:0000313" key="13">
    <source>
        <dbReference type="Proteomes" id="UP001165082"/>
    </source>
</evidence>
<evidence type="ECO:0000256" key="2">
    <source>
        <dbReference type="ARBA" id="ARBA00004496"/>
    </source>
</evidence>
<evidence type="ECO:0000256" key="1">
    <source>
        <dbReference type="ARBA" id="ARBA00004138"/>
    </source>
</evidence>
<evidence type="ECO:0000259" key="11">
    <source>
        <dbReference type="Pfam" id="PF11527"/>
    </source>
</evidence>
<accession>A0A9W7AKM3</accession>
<dbReference type="EMBL" id="BRXZ01001425">
    <property type="protein sequence ID" value="GMH70853.1"/>
    <property type="molecule type" value="Genomic_DNA"/>
</dbReference>
<dbReference type="GO" id="GO:0005930">
    <property type="term" value="C:axoneme"/>
    <property type="evidence" value="ECO:0007669"/>
    <property type="project" value="TreeGrafter"/>
</dbReference>
<evidence type="ECO:0000256" key="10">
    <source>
        <dbReference type="SAM" id="MobiDB-lite"/>
    </source>
</evidence>
<evidence type="ECO:0000256" key="5">
    <source>
        <dbReference type="ARBA" id="ARBA00022490"/>
    </source>
</evidence>
<evidence type="ECO:0000256" key="4">
    <source>
        <dbReference type="ARBA" id="ARBA00021815"/>
    </source>
</evidence>
<dbReference type="Gene3D" id="1.20.1520.10">
    <property type="entry name" value="ADP-ribosylation factor-like 2-binding protein, domain"/>
    <property type="match status" value="1"/>
</dbReference>
<feature type="domain" description="BART" evidence="11">
    <location>
        <begin position="54"/>
        <end position="183"/>
    </location>
</feature>
<comment type="caution">
    <text evidence="12">The sequence shown here is derived from an EMBL/GenBank/DDBJ whole genome shotgun (WGS) entry which is preliminary data.</text>
</comment>
<keyword evidence="7" id="KW-0969">Cilium</keyword>
<dbReference type="PANTHER" id="PTHR21532">
    <property type="entry name" value="PHOSPHODIESTERASE HL"/>
    <property type="match status" value="1"/>
</dbReference>
<keyword evidence="6" id="KW-0175">Coiled coil</keyword>
<proteinExistence type="inferred from homology"/>
<sequence length="225" mass="25083">MEPLSASGRRPSGGEVEPLVKSERPSLKGTLQSPLEDSSMATAPARAKSAAQSALLKRAMAYCWSEAFLSQFRKYFKDNAGVFEDHAREHMNISKTEDVVVPTVEHELSHHQCFTEYLEMFDSSLDGFLEEEGSDGPEFFQQLEECMEKPDITPEESLFIKCLLASADYDSFYSVMLKEAKNLILMKNAGKIYDGPNVGGAGESKGGELEDEEEFEEIEAKDSRK</sequence>
<keyword evidence="13" id="KW-1185">Reference proteome</keyword>
<dbReference type="OrthoDB" id="194107at2759"/>
<feature type="compositionally biased region" description="Polar residues" evidence="10">
    <location>
        <begin position="29"/>
        <end position="40"/>
    </location>
</feature>
<dbReference type="Proteomes" id="UP001165082">
    <property type="component" value="Unassembled WGS sequence"/>
</dbReference>
<dbReference type="Pfam" id="PF11527">
    <property type="entry name" value="ARL2_Bind_BART"/>
    <property type="match status" value="1"/>
</dbReference>